<evidence type="ECO:0000256" key="2">
    <source>
        <dbReference type="SAM" id="SignalP"/>
    </source>
</evidence>
<dbReference type="Pfam" id="PF09084">
    <property type="entry name" value="NMT1"/>
    <property type="match status" value="1"/>
</dbReference>
<keyword evidence="2" id="KW-0732">Signal</keyword>
<reference evidence="5" key="1">
    <citation type="submission" date="2016-10" db="EMBL/GenBank/DDBJ databases">
        <authorList>
            <person name="Varghese N."/>
            <person name="Submissions S."/>
        </authorList>
    </citation>
    <scope>NUCLEOTIDE SEQUENCE [LARGE SCALE GENOMIC DNA]</scope>
    <source>
        <strain evidence="5">NLAE-zl-G277</strain>
    </source>
</reference>
<accession>A0A1I0EHE6</accession>
<evidence type="ECO:0000313" key="5">
    <source>
        <dbReference type="Proteomes" id="UP000198508"/>
    </source>
</evidence>
<dbReference type="InterPro" id="IPR015168">
    <property type="entry name" value="SsuA/THI5"/>
</dbReference>
<dbReference type="EMBL" id="FOIM01000006">
    <property type="protein sequence ID" value="SET44597.1"/>
    <property type="molecule type" value="Genomic_DNA"/>
</dbReference>
<feature type="region of interest" description="Disordered" evidence="1">
    <location>
        <begin position="18"/>
        <end position="60"/>
    </location>
</feature>
<dbReference type="Proteomes" id="UP000198508">
    <property type="component" value="Unassembled WGS sequence"/>
</dbReference>
<keyword evidence="5" id="KW-1185">Reference proteome</keyword>
<dbReference type="STRING" id="460384.SAMN05216313_106133"/>
<dbReference type="AlphaFoldDB" id="A0A1I0EHE6"/>
<feature type="compositionally biased region" description="Basic and acidic residues" evidence="1">
    <location>
        <begin position="33"/>
        <end position="48"/>
    </location>
</feature>
<evidence type="ECO:0000313" key="4">
    <source>
        <dbReference type="EMBL" id="SET44597.1"/>
    </source>
</evidence>
<dbReference type="PROSITE" id="PS51257">
    <property type="entry name" value="PROKAR_LIPOPROTEIN"/>
    <property type="match status" value="1"/>
</dbReference>
<dbReference type="PANTHER" id="PTHR30024">
    <property type="entry name" value="ALIPHATIC SULFONATES-BINDING PROTEIN-RELATED"/>
    <property type="match status" value="1"/>
</dbReference>
<dbReference type="GeneID" id="93276664"/>
<evidence type="ECO:0000256" key="1">
    <source>
        <dbReference type="SAM" id="MobiDB-lite"/>
    </source>
</evidence>
<feature type="domain" description="SsuA/THI5-like" evidence="3">
    <location>
        <begin position="85"/>
        <end position="307"/>
    </location>
</feature>
<dbReference type="Gene3D" id="3.40.190.10">
    <property type="entry name" value="Periplasmic binding protein-like II"/>
    <property type="match status" value="3"/>
</dbReference>
<dbReference type="RefSeq" id="WP_166434384.1">
    <property type="nucleotide sequence ID" value="NZ_CATZMQ010000012.1"/>
</dbReference>
<protein>
    <submittedName>
        <fullName evidence="4">NMT1/THI5 like</fullName>
    </submittedName>
</protein>
<gene>
    <name evidence="4" type="ORF">SAMN05216313_106133</name>
</gene>
<organism evidence="4 5">
    <name type="scientific">Enterocloster lavalensis</name>
    <dbReference type="NCBI Taxonomy" id="460384"/>
    <lineage>
        <taxon>Bacteria</taxon>
        <taxon>Bacillati</taxon>
        <taxon>Bacillota</taxon>
        <taxon>Clostridia</taxon>
        <taxon>Lachnospirales</taxon>
        <taxon>Lachnospiraceae</taxon>
        <taxon>Enterocloster</taxon>
    </lineage>
</organism>
<feature type="chain" id="PRO_5039398948" evidence="2">
    <location>
        <begin position="19"/>
        <end position="401"/>
    </location>
</feature>
<dbReference type="SUPFAM" id="SSF53850">
    <property type="entry name" value="Periplasmic binding protein-like II"/>
    <property type="match status" value="1"/>
</dbReference>
<evidence type="ECO:0000259" key="3">
    <source>
        <dbReference type="Pfam" id="PF09084"/>
    </source>
</evidence>
<name>A0A1I0EHE6_9FIRM</name>
<feature type="signal peptide" evidence="2">
    <location>
        <begin position="1"/>
        <end position="18"/>
    </location>
</feature>
<proteinExistence type="predicted"/>
<sequence length="401" mass="43479">MKKRLAAALILAAAVSAAGCGSGQKAETPAVSQEEKKGETKAEQPKEEGAEEEAAQGESDMPWKIEPLAERVTLKVGNMASTSPHLPTYIAQQKGWLDAVGIEVEPVLFNSGPAMMEACSAGAWDCGSTGIGGVITGILGHDIRVLAPAARDEGGHQAFFARKDSPIVQDGQGHGTCPEVYGTPESWKGKEIFCAKGTTNHFTLYKTLESLGLTLDDVNVVNMEVSSANTAFKAGQGDVVGVWGPLVYSEDKADLVMVSSDAWVKTGIVTNYVANPKAWEENEEAITKWLEVCIMTGEWIQEHQEEAAVYMTQMYEEDGYPSTDEENLKILQNNPFCSLEYDADIVTMNSDNTMNKMAQQTYDAMSVFVKMGNYTQEQLEALRDSGNFLTAPVERIAAEHK</sequence>